<dbReference type="KEGG" id="azm:DM194_27700"/>
<sequence>MWDQHDDTKFGVVVGLLDALPWLRGLTYVAMMTEPYAFGRQAPWDATWEDVRRQRLQAERPDLGGYAEFWTRRGTPYHPFRTAAGDGYFTNAGRSAYFAAVPTEDLADTLVLIDPDTGLSAKPARGKECLYVLPSEIAELARRATGRSVLLTFQYPNRDRRHRLDHITRCHDLFAGAVGWDRTCWWISSEDTALHCAALSAADTTVLRTAVARIAAQRGWASNS</sequence>
<geneLocation type="plasmid" evidence="1 2">
    <name>unnamed6</name>
</geneLocation>
<dbReference type="Proteomes" id="UP000249605">
    <property type="component" value="Plasmid unnamed6"/>
</dbReference>
<proteinExistence type="predicted"/>
<gene>
    <name evidence="1" type="ORF">DM194_27700</name>
</gene>
<name>A0A2U9SHB4_9PROT</name>
<accession>A0A2U9SHB4</accession>
<organism evidence="1 2">
    <name type="scientific">Azospirillum ramasamyi</name>
    <dbReference type="NCBI Taxonomy" id="682998"/>
    <lineage>
        <taxon>Bacteria</taxon>
        <taxon>Pseudomonadati</taxon>
        <taxon>Pseudomonadota</taxon>
        <taxon>Alphaproteobacteria</taxon>
        <taxon>Rhodospirillales</taxon>
        <taxon>Azospirillaceae</taxon>
        <taxon>Azospirillum</taxon>
    </lineage>
</organism>
<dbReference type="EMBL" id="CP029836">
    <property type="protein sequence ID" value="AWU98076.1"/>
    <property type="molecule type" value="Genomic_DNA"/>
</dbReference>
<keyword evidence="1" id="KW-0614">Plasmid</keyword>
<protein>
    <submittedName>
        <fullName evidence="1">Uncharacterized protein</fullName>
    </submittedName>
</protein>
<dbReference type="RefSeq" id="WP_111070865.1">
    <property type="nucleotide sequence ID" value="NZ_CP029836.1"/>
</dbReference>
<keyword evidence="2" id="KW-1185">Reference proteome</keyword>
<evidence type="ECO:0000313" key="2">
    <source>
        <dbReference type="Proteomes" id="UP000249605"/>
    </source>
</evidence>
<evidence type="ECO:0000313" key="1">
    <source>
        <dbReference type="EMBL" id="AWU98076.1"/>
    </source>
</evidence>
<reference evidence="1 2" key="1">
    <citation type="submission" date="2018-06" db="EMBL/GenBank/DDBJ databases">
        <title>Complete genome sequencing of Azospirillum sp. M2T2B2.</title>
        <authorList>
            <person name="Heo J."/>
            <person name="Kim S.-J."/>
            <person name="Kwon S.-W."/>
            <person name="Anandham R."/>
        </authorList>
    </citation>
    <scope>NUCLEOTIDE SEQUENCE [LARGE SCALE GENOMIC DNA]</scope>
    <source>
        <strain evidence="1 2">M2T2B2</strain>
        <plasmid evidence="1 2">unnamed6</plasmid>
    </source>
</reference>
<dbReference type="AlphaFoldDB" id="A0A2U9SHB4"/>